<proteinExistence type="predicted"/>
<organism evidence="1 2">
    <name type="scientific">Stereocaulon virgatum</name>
    <dbReference type="NCBI Taxonomy" id="373712"/>
    <lineage>
        <taxon>Eukaryota</taxon>
        <taxon>Fungi</taxon>
        <taxon>Dikarya</taxon>
        <taxon>Ascomycota</taxon>
        <taxon>Pezizomycotina</taxon>
        <taxon>Lecanoromycetes</taxon>
        <taxon>OSLEUM clade</taxon>
        <taxon>Lecanoromycetidae</taxon>
        <taxon>Lecanorales</taxon>
        <taxon>Lecanorineae</taxon>
        <taxon>Stereocaulaceae</taxon>
        <taxon>Stereocaulon</taxon>
    </lineage>
</organism>
<dbReference type="Proteomes" id="UP001590950">
    <property type="component" value="Unassembled WGS sequence"/>
</dbReference>
<dbReference type="EMBL" id="JBEFKJ010000020">
    <property type="protein sequence ID" value="KAL2040634.1"/>
    <property type="molecule type" value="Genomic_DNA"/>
</dbReference>
<protein>
    <submittedName>
        <fullName evidence="1">Uncharacterized protein</fullName>
    </submittedName>
</protein>
<sequence>MHWMKGVHVFATSRKEKAIEEALSVCATYQTDFGNDDVDADIQLHIRRQIQDDPKLAAWPPTIQQEIEQILGSRANGMFRWAVCQLDAIHKCVNLDILRKLLRNLPKTLKDTYQRILCSIDEECVDIALKTLQWLTFYARPMSLDEIAEIVAIDLTKDPKFDDARRLRRPEDVVSSAQALLSSYRSRSRPII</sequence>
<evidence type="ECO:0000313" key="1">
    <source>
        <dbReference type="EMBL" id="KAL2040634.1"/>
    </source>
</evidence>
<dbReference type="PANTHER" id="PTHR10039">
    <property type="entry name" value="AMELOGENIN"/>
    <property type="match status" value="1"/>
</dbReference>
<reference evidence="1 2" key="1">
    <citation type="submission" date="2024-09" db="EMBL/GenBank/DDBJ databases">
        <title>Rethinking Asexuality: The Enigmatic Case of Functional Sexual Genes in Lepraria (Stereocaulaceae).</title>
        <authorList>
            <person name="Doellman M."/>
            <person name="Sun Y."/>
            <person name="Barcenas-Pena A."/>
            <person name="Lumbsch H.T."/>
            <person name="Grewe F."/>
        </authorList>
    </citation>
    <scope>NUCLEOTIDE SEQUENCE [LARGE SCALE GENOMIC DNA]</scope>
    <source>
        <strain evidence="1 2">Mercado 3170</strain>
    </source>
</reference>
<keyword evidence="2" id="KW-1185">Reference proteome</keyword>
<accession>A0ABR4A3Z7</accession>
<evidence type="ECO:0000313" key="2">
    <source>
        <dbReference type="Proteomes" id="UP001590950"/>
    </source>
</evidence>
<gene>
    <name evidence="1" type="ORF">N7G274_006613</name>
</gene>
<dbReference type="PANTHER" id="PTHR10039:SF16">
    <property type="entry name" value="GPI INOSITOL-DEACYLASE"/>
    <property type="match status" value="1"/>
</dbReference>
<name>A0ABR4A3Z7_9LECA</name>
<comment type="caution">
    <text evidence="1">The sequence shown here is derived from an EMBL/GenBank/DDBJ whole genome shotgun (WGS) entry which is preliminary data.</text>
</comment>